<accession>A0ABQ7FFC9</accession>
<evidence type="ECO:0000256" key="10">
    <source>
        <dbReference type="SAM" id="MobiDB-lite"/>
    </source>
</evidence>
<dbReference type="PANTHER" id="PTHR10353:SF36">
    <property type="entry name" value="LP05116P"/>
    <property type="match status" value="1"/>
</dbReference>
<evidence type="ECO:0000256" key="5">
    <source>
        <dbReference type="ARBA" id="ARBA00023001"/>
    </source>
</evidence>
<evidence type="ECO:0000313" key="11">
    <source>
        <dbReference type="EMBL" id="KAF4407711.1"/>
    </source>
</evidence>
<keyword evidence="5" id="KW-0136">Cellulose degradation</keyword>
<dbReference type="InterPro" id="IPR017853">
    <property type="entry name" value="GH"/>
</dbReference>
<evidence type="ECO:0000256" key="1">
    <source>
        <dbReference type="ARBA" id="ARBA00000448"/>
    </source>
</evidence>
<dbReference type="InterPro" id="IPR017736">
    <property type="entry name" value="Glyco_hydro_1_beta-glucosidase"/>
</dbReference>
<feature type="compositionally biased region" description="Pro residues" evidence="10">
    <location>
        <begin position="517"/>
        <end position="532"/>
    </location>
</feature>
<gene>
    <name evidence="11" type="ORF">GCU69_18090</name>
</gene>
<comment type="catalytic activity">
    <reaction evidence="1 9">
        <text>Hydrolysis of terminal, non-reducing beta-D-glucosyl residues with release of beta-D-glucose.</text>
        <dbReference type="EC" id="3.2.1.21"/>
    </reaction>
</comment>
<sequence>MTDRTTDRTAAPTTDRTTDRTTDPTTDRAADRTADPTADRTAAPTTDRAAGPEAASAGHGTTPPLRFPDGFRWGTATSSYQVEGSVRADGRGECVWDRFCARPGAVENGDTGEVACDQYRRFGADADLMASLNLNAHRFSLAWPRIVPDGTGRVERRGLDHYDRLLDALLERGITPLVTLYHWDLPQPLQDRGGWRNRDTAARFADYAAVCYDAFGDRVRDWVTVNEPWIAGVLGHQLGLHAPGEKDLAGSVRAMHHLLLGHGLAAGALRATGREDARAGIAYSLFPHTPATGGEADRAAAYASDGYVNRWFLDPVHGRGYPEDMRAHWERAAGPLDFVHDGDLDTIATGSDFIGVNYYTRRIVSAVPADSGDGPWPWRVERGRPEVPRTDLNWEIVPDDLTALLLRLHHDHPGVPLMVTENGGVFGDGPGEDGAVHDSRRTAFLHAHLAAVHAAIEAGAPVEGYYHWSFIDNFEWAMGYRPRFGLVHLDRATQRRTVKDSGHWYARAAAAGAIPATPRPPGPASPSAPEPV</sequence>
<dbReference type="PANTHER" id="PTHR10353">
    <property type="entry name" value="GLYCOSYL HYDROLASE"/>
    <property type="match status" value="1"/>
</dbReference>
<keyword evidence="7 9" id="KW-0326">Glycosidase</keyword>
<protein>
    <recommendedName>
        <fullName evidence="3 9">Beta-glucosidase</fullName>
        <ecNumber evidence="3 9">3.2.1.21</ecNumber>
    </recommendedName>
</protein>
<dbReference type="GO" id="GO:0004565">
    <property type="term" value="F:beta-galactosidase activity"/>
    <property type="evidence" value="ECO:0007669"/>
    <property type="project" value="UniProtKB-EC"/>
</dbReference>
<evidence type="ECO:0000256" key="3">
    <source>
        <dbReference type="ARBA" id="ARBA00012744"/>
    </source>
</evidence>
<evidence type="ECO:0000256" key="4">
    <source>
        <dbReference type="ARBA" id="ARBA00022801"/>
    </source>
</evidence>
<dbReference type="InterPro" id="IPR033132">
    <property type="entry name" value="GH_1_N_CS"/>
</dbReference>
<name>A0ABQ7FFC9_9ACTN</name>
<dbReference type="Pfam" id="PF00232">
    <property type="entry name" value="Glyco_hydro_1"/>
    <property type="match status" value="1"/>
</dbReference>
<dbReference type="RefSeq" id="WP_170315877.1">
    <property type="nucleotide sequence ID" value="NZ_WHPN01000301.1"/>
</dbReference>
<dbReference type="Gene3D" id="3.20.20.80">
    <property type="entry name" value="Glycosidases"/>
    <property type="match status" value="1"/>
</dbReference>
<evidence type="ECO:0000256" key="6">
    <source>
        <dbReference type="ARBA" id="ARBA00023277"/>
    </source>
</evidence>
<keyword evidence="4 9" id="KW-0378">Hydrolase</keyword>
<organism evidence="11 12">
    <name type="scientific">Streptomyces lycii</name>
    <dbReference type="NCBI Taxonomy" id="2654337"/>
    <lineage>
        <taxon>Bacteria</taxon>
        <taxon>Bacillati</taxon>
        <taxon>Actinomycetota</taxon>
        <taxon>Actinomycetes</taxon>
        <taxon>Kitasatosporales</taxon>
        <taxon>Streptomycetaceae</taxon>
        <taxon>Streptomyces</taxon>
    </lineage>
</organism>
<keyword evidence="12" id="KW-1185">Reference proteome</keyword>
<dbReference type="SUPFAM" id="SSF51445">
    <property type="entry name" value="(Trans)glycosidases"/>
    <property type="match status" value="1"/>
</dbReference>
<dbReference type="Proteomes" id="UP000621266">
    <property type="component" value="Unassembled WGS sequence"/>
</dbReference>
<evidence type="ECO:0000256" key="8">
    <source>
        <dbReference type="ARBA" id="ARBA00023326"/>
    </source>
</evidence>
<feature type="region of interest" description="Disordered" evidence="10">
    <location>
        <begin position="511"/>
        <end position="532"/>
    </location>
</feature>
<dbReference type="PRINTS" id="PR00131">
    <property type="entry name" value="GLHYDRLASE1"/>
</dbReference>
<dbReference type="InterPro" id="IPR001360">
    <property type="entry name" value="Glyco_hydro_1"/>
</dbReference>
<feature type="compositionally biased region" description="Low complexity" evidence="10">
    <location>
        <begin position="39"/>
        <end position="49"/>
    </location>
</feature>
<dbReference type="PROSITE" id="PS00653">
    <property type="entry name" value="GLYCOSYL_HYDROL_F1_2"/>
    <property type="match status" value="1"/>
</dbReference>
<evidence type="ECO:0000313" key="12">
    <source>
        <dbReference type="Proteomes" id="UP000621266"/>
    </source>
</evidence>
<evidence type="ECO:0000256" key="7">
    <source>
        <dbReference type="ARBA" id="ARBA00023295"/>
    </source>
</evidence>
<evidence type="ECO:0000256" key="2">
    <source>
        <dbReference type="ARBA" id="ARBA00010838"/>
    </source>
</evidence>
<reference evidence="11 12" key="1">
    <citation type="submission" date="2019-10" db="EMBL/GenBank/DDBJ databases">
        <title>Streptomyces tenebrisbrunneis sp.nov., an endogenous actinomycete isolated from of Lycium ruthenicum.</title>
        <authorList>
            <person name="Ma L."/>
        </authorList>
    </citation>
    <scope>NUCLEOTIDE SEQUENCE [LARGE SCALE GENOMIC DNA]</scope>
    <source>
        <strain evidence="11 12">TRM 66187</strain>
    </source>
</reference>
<feature type="region of interest" description="Disordered" evidence="10">
    <location>
        <begin position="1"/>
        <end position="72"/>
    </location>
</feature>
<comment type="caution">
    <text evidence="11">The sequence shown here is derived from an EMBL/GenBank/DDBJ whole genome shotgun (WGS) entry which is preliminary data.</text>
</comment>
<feature type="compositionally biased region" description="Basic and acidic residues" evidence="10">
    <location>
        <begin position="16"/>
        <end position="38"/>
    </location>
</feature>
<dbReference type="NCBIfam" id="TIGR03356">
    <property type="entry name" value="BGL"/>
    <property type="match status" value="1"/>
</dbReference>
<dbReference type="EMBL" id="WHPN01000301">
    <property type="protein sequence ID" value="KAF4407711.1"/>
    <property type="molecule type" value="Genomic_DNA"/>
</dbReference>
<keyword evidence="6" id="KW-0119">Carbohydrate metabolism</keyword>
<evidence type="ECO:0000256" key="9">
    <source>
        <dbReference type="RuleBase" id="RU361175"/>
    </source>
</evidence>
<proteinExistence type="inferred from homology"/>
<comment type="similarity">
    <text evidence="2 9">Belongs to the glycosyl hydrolase 1 family.</text>
</comment>
<dbReference type="EC" id="3.2.1.21" evidence="3 9"/>
<keyword evidence="8" id="KW-0624">Polysaccharide degradation</keyword>